<dbReference type="EMBL" id="LGRX02000529">
    <property type="protein sequence ID" value="KAK3288272.1"/>
    <property type="molecule type" value="Genomic_DNA"/>
</dbReference>
<protein>
    <submittedName>
        <fullName evidence="1">Uncharacterized protein</fullName>
    </submittedName>
</protein>
<keyword evidence="2" id="KW-1185">Reference proteome</keyword>
<evidence type="ECO:0000313" key="1">
    <source>
        <dbReference type="EMBL" id="KAK3288272.1"/>
    </source>
</evidence>
<name>A0AAE0LKA2_9CHLO</name>
<reference evidence="1 2" key="1">
    <citation type="journal article" date="2015" name="Genome Biol. Evol.">
        <title>Comparative Genomics of a Bacterivorous Green Alga Reveals Evolutionary Causalities and Consequences of Phago-Mixotrophic Mode of Nutrition.</title>
        <authorList>
            <person name="Burns J.A."/>
            <person name="Paasch A."/>
            <person name="Narechania A."/>
            <person name="Kim E."/>
        </authorList>
    </citation>
    <scope>NUCLEOTIDE SEQUENCE [LARGE SCALE GENOMIC DNA]</scope>
    <source>
        <strain evidence="1 2">PLY_AMNH</strain>
    </source>
</reference>
<proteinExistence type="predicted"/>
<dbReference type="AlphaFoldDB" id="A0AAE0LKA2"/>
<organism evidence="1 2">
    <name type="scientific">Cymbomonas tetramitiformis</name>
    <dbReference type="NCBI Taxonomy" id="36881"/>
    <lineage>
        <taxon>Eukaryota</taxon>
        <taxon>Viridiplantae</taxon>
        <taxon>Chlorophyta</taxon>
        <taxon>Pyramimonadophyceae</taxon>
        <taxon>Pyramimonadales</taxon>
        <taxon>Pyramimonadaceae</taxon>
        <taxon>Cymbomonas</taxon>
    </lineage>
</organism>
<comment type="caution">
    <text evidence="1">The sequence shown here is derived from an EMBL/GenBank/DDBJ whole genome shotgun (WGS) entry which is preliminary data.</text>
</comment>
<gene>
    <name evidence="1" type="ORF">CYMTET_4244</name>
</gene>
<dbReference type="Proteomes" id="UP001190700">
    <property type="component" value="Unassembled WGS sequence"/>
</dbReference>
<accession>A0AAE0LKA2</accession>
<sequence length="387" mass="42030">MDSGDGGFFVALEENGATLSTTLSGLTLGAPYQLTFLAAGCPAADSDHVCGHRNEHSIIGLYTDDTLLRLETLAQSFFEYKVRFTAAAESAAFKMVNKGASGANRVFADHLRIRRTDQTIVRDTHCGNRNASLGIFSTISACHEACEADTSCFVCDYNCEDFTYAALPSCSEKLSLCASEVAYKDAPGVMRASLLGEQQKPETTASSLEGCTNDYSTSGYTDVVTHCTARCEADSTCNSFYVYSGSYTSPGRCCLIKSYSGDIIDVHEDVDWAGFYTMVDSGIVPLATYKDLWTTAYRAFTGLDETATYGGYTYCHDCHHSLLIQSREACASHCSSDVTCQGFHFFENQTNDEGCMVISKCGAISTRVGYDDLNGYQSKCQVSLIKF</sequence>
<evidence type="ECO:0000313" key="2">
    <source>
        <dbReference type="Proteomes" id="UP001190700"/>
    </source>
</evidence>